<gene>
    <name evidence="1" type="ordered locus">KPK_3298</name>
</gene>
<organism evidence="1 2">
    <name type="scientific">Klebsiella variicola (strain 342)</name>
    <name type="common">Klebsiella pneumoniae</name>
    <dbReference type="NCBI Taxonomy" id="507522"/>
    <lineage>
        <taxon>Bacteria</taxon>
        <taxon>Pseudomonadati</taxon>
        <taxon>Pseudomonadota</taxon>
        <taxon>Gammaproteobacteria</taxon>
        <taxon>Enterobacterales</taxon>
        <taxon>Enterobacteriaceae</taxon>
        <taxon>Klebsiella/Raoultella group</taxon>
        <taxon>Klebsiella</taxon>
        <taxon>Klebsiella pneumoniae complex</taxon>
    </lineage>
</organism>
<protein>
    <submittedName>
        <fullName evidence="1">Uncharacterized protein</fullName>
    </submittedName>
</protein>
<dbReference type="KEGG" id="kpe:KPK_3298"/>
<evidence type="ECO:0000313" key="1">
    <source>
        <dbReference type="EMBL" id="ACI07497.1"/>
    </source>
</evidence>
<reference evidence="1 2" key="1">
    <citation type="journal article" date="2008" name="PLoS Genet.">
        <title>Complete genome sequence of the N2-fixing broad host range endophyte Klebsiella pneumoniae 342 and virulence predictions verified in mice.</title>
        <authorList>
            <person name="Fouts D.E."/>
            <person name="Tyler H.L."/>
            <person name="DeBoy R.T."/>
            <person name="Daugherty S."/>
            <person name="Ren Q."/>
            <person name="Badger J.H."/>
            <person name="Durkin A.S."/>
            <person name="Huot H."/>
            <person name="Shrivastava S."/>
            <person name="Kothari S."/>
            <person name="Dodson R.J."/>
            <person name="Mohamoud Y."/>
            <person name="Khouri H."/>
            <person name="Roesch L.F."/>
            <person name="Krogfelt K.A."/>
            <person name="Struve C."/>
            <person name="Triplett E.W."/>
            <person name="Methe B.A."/>
        </authorList>
    </citation>
    <scope>NUCLEOTIDE SEQUENCE [LARGE SCALE GENOMIC DNA]</scope>
    <source>
        <strain evidence="1 2">342</strain>
    </source>
</reference>
<accession>B5XSC3</accession>
<evidence type="ECO:0000313" key="2">
    <source>
        <dbReference type="Proteomes" id="UP000001734"/>
    </source>
</evidence>
<dbReference type="BioCyc" id="KPNE507522:GI0B-3283-MONOMER"/>
<sequence length="46" mass="5556">MIDSFFTLSSVFNVIEKAIRYENISLKDIYKILSPLPYRIKKHYLF</sequence>
<dbReference type="Proteomes" id="UP000001734">
    <property type="component" value="Chromosome"/>
</dbReference>
<proteinExistence type="predicted"/>
<name>B5XSC3_KLEV3</name>
<dbReference type="EMBL" id="CP000964">
    <property type="protein sequence ID" value="ACI07497.1"/>
    <property type="molecule type" value="Genomic_DNA"/>
</dbReference>
<dbReference type="HOGENOM" id="CLU_3184799_0_0_6"/>
<dbReference type="AlphaFoldDB" id="B5XSC3"/>